<gene>
    <name evidence="1" type="ORF">UX60_C0026G0004</name>
</gene>
<name>A0A0G1TDB4_9BACT</name>
<dbReference type="InterPro" id="IPR029057">
    <property type="entry name" value="PRTase-like"/>
</dbReference>
<proteinExistence type="predicted"/>
<protein>
    <recommendedName>
        <fullName evidence="3">Orotate phosphoribosyltransferase</fullName>
    </recommendedName>
</protein>
<comment type="caution">
    <text evidence="1">The sequence shown here is derived from an EMBL/GenBank/DDBJ whole genome shotgun (WGS) entry which is preliminary data.</text>
</comment>
<dbReference type="EMBL" id="LCMV01000026">
    <property type="protein sequence ID" value="KKU43425.1"/>
    <property type="molecule type" value="Genomic_DNA"/>
</dbReference>
<dbReference type="Proteomes" id="UP000034487">
    <property type="component" value="Unassembled WGS sequence"/>
</dbReference>
<sequence>MHDSQQFQGNDYASSIIRNSGAVLTGHFSIESEPEMHSEFYISKQILFSTRPGLSLGRQLKDFLLLPDEIEIIVAPPPFGLFVAIPLGEAMSRQVVQIDEYQGKLCLRRGAQKLIDGRKVLAVDCISISGGKLRAVSKLVALLGGIVVEQAVLIDRGAGHPTYAKLANRPTSLVLSKLPIVAKADCPDCVNKVGLSEEFGLASKAHGLMLEDSIDN</sequence>
<organism evidence="1 2">
    <name type="scientific">Berkelbacteria bacterium GW2011_GWA2_46_7</name>
    <dbReference type="NCBI Taxonomy" id="1618335"/>
    <lineage>
        <taxon>Bacteria</taxon>
        <taxon>Candidatus Berkelbacteria</taxon>
    </lineage>
</organism>
<reference evidence="1 2" key="1">
    <citation type="journal article" date="2015" name="Nature">
        <title>rRNA introns, odd ribosomes, and small enigmatic genomes across a large radiation of phyla.</title>
        <authorList>
            <person name="Brown C.T."/>
            <person name="Hug L.A."/>
            <person name="Thomas B.C."/>
            <person name="Sharon I."/>
            <person name="Castelle C.J."/>
            <person name="Singh A."/>
            <person name="Wilkins M.J."/>
            <person name="Williams K.H."/>
            <person name="Banfield J.F."/>
        </authorList>
    </citation>
    <scope>NUCLEOTIDE SEQUENCE [LARGE SCALE GENOMIC DNA]</scope>
</reference>
<dbReference type="Gene3D" id="3.40.50.2020">
    <property type="match status" value="1"/>
</dbReference>
<dbReference type="CDD" id="cd06223">
    <property type="entry name" value="PRTases_typeI"/>
    <property type="match status" value="1"/>
</dbReference>
<evidence type="ECO:0008006" key="3">
    <source>
        <dbReference type="Google" id="ProtNLM"/>
    </source>
</evidence>
<accession>A0A0G1TDB4</accession>
<evidence type="ECO:0000313" key="2">
    <source>
        <dbReference type="Proteomes" id="UP000034487"/>
    </source>
</evidence>
<dbReference type="SUPFAM" id="SSF53271">
    <property type="entry name" value="PRTase-like"/>
    <property type="match status" value="1"/>
</dbReference>
<dbReference type="AlphaFoldDB" id="A0A0G1TDB4"/>
<evidence type="ECO:0000313" key="1">
    <source>
        <dbReference type="EMBL" id="KKU43425.1"/>
    </source>
</evidence>
<dbReference type="InterPro" id="IPR000836">
    <property type="entry name" value="PRTase_dom"/>
</dbReference>